<keyword evidence="2" id="KW-1185">Reference proteome</keyword>
<reference evidence="1 2" key="1">
    <citation type="journal article" date="2020" name="bioRxiv">
        <title>Metabolic contributions of an alphaproteobacterial endosymbiont in the apicomplexan Cardiosporidium cionae.</title>
        <authorList>
            <person name="Hunter E.S."/>
            <person name="Paight C.J."/>
            <person name="Lane C.E."/>
        </authorList>
    </citation>
    <scope>NUCLEOTIDE SEQUENCE [LARGE SCALE GENOMIC DNA]</scope>
    <source>
        <strain evidence="1">ESH_2018</strain>
    </source>
</reference>
<name>A0ABQ7JFL1_9APIC</name>
<protein>
    <recommendedName>
        <fullName evidence="3">PH domain-containing protein</fullName>
    </recommendedName>
</protein>
<comment type="caution">
    <text evidence="1">The sequence shown here is derived from an EMBL/GenBank/DDBJ whole genome shotgun (WGS) entry which is preliminary data.</text>
</comment>
<accession>A0ABQ7JFL1</accession>
<evidence type="ECO:0000313" key="1">
    <source>
        <dbReference type="EMBL" id="KAF8822774.1"/>
    </source>
</evidence>
<evidence type="ECO:0000313" key="2">
    <source>
        <dbReference type="Proteomes" id="UP000823046"/>
    </source>
</evidence>
<evidence type="ECO:0008006" key="3">
    <source>
        <dbReference type="Google" id="ProtNLM"/>
    </source>
</evidence>
<sequence length="369" mass="42624">MLAEIKTNGEIWLPTAPLEKMGQLYEYITSLELPVKRWYHQKANILFYNTPTDVTHQYETYPAELIETDWGIHLLEGCRVESCMLMPPAIARDLCGILESEAILEEIGWFGMKLSWPNAEALILLCGSEEERDDWLQTLSAGTKLFLCITLLSEKLTRQTQSAKRYLCRYRALKHQVQKLKSQIECNYFGQAIRRCDSTEHDRLCERIVMLEDMLDVQEQHFVRIDSLSTATGDREKNPQNVQSWLLTEKVVVMAEKPNRNRHFKIAMTCIDRLLKILFQLSMTLPPPVGHELREIVNKLSSENTGLLKQENCLGKLSKTSVTGIPNRNNLYRDRKEVPGHKDNTLNTKHHWTENCESANFSPSQLFSI</sequence>
<organism evidence="1 2">
    <name type="scientific">Cardiosporidium cionae</name>
    <dbReference type="NCBI Taxonomy" id="476202"/>
    <lineage>
        <taxon>Eukaryota</taxon>
        <taxon>Sar</taxon>
        <taxon>Alveolata</taxon>
        <taxon>Apicomplexa</taxon>
        <taxon>Aconoidasida</taxon>
        <taxon>Nephromycida</taxon>
        <taxon>Cardiosporidium</taxon>
    </lineage>
</organism>
<proteinExistence type="predicted"/>
<gene>
    <name evidence="1" type="ORF">IE077_004416</name>
</gene>
<dbReference type="EMBL" id="JADAQX010000025">
    <property type="protein sequence ID" value="KAF8822774.1"/>
    <property type="molecule type" value="Genomic_DNA"/>
</dbReference>
<dbReference type="Proteomes" id="UP000823046">
    <property type="component" value="Unassembled WGS sequence"/>
</dbReference>